<accession>A0A1X2BVX2</accession>
<dbReference type="EMBL" id="LQPQ01000178">
    <property type="protein sequence ID" value="ORW67773.1"/>
    <property type="molecule type" value="Genomic_DNA"/>
</dbReference>
<dbReference type="AlphaFoldDB" id="A0A1X2BVX2"/>
<gene>
    <name evidence="1" type="ORF">AWC22_27280</name>
</gene>
<name>A0A1X2BVX2_9MYCO</name>
<protein>
    <submittedName>
        <fullName evidence="1">Uncharacterized protein</fullName>
    </submittedName>
</protein>
<proteinExistence type="predicted"/>
<dbReference type="GeneID" id="93494503"/>
<dbReference type="Proteomes" id="UP000193087">
    <property type="component" value="Unassembled WGS sequence"/>
</dbReference>
<reference evidence="1 2" key="1">
    <citation type="submission" date="2016-01" db="EMBL/GenBank/DDBJ databases">
        <title>The new phylogeny of the genus Mycobacterium.</title>
        <authorList>
            <person name="Tarcisio F."/>
            <person name="Conor M."/>
            <person name="Antonella G."/>
            <person name="Elisabetta G."/>
            <person name="Giulia F.S."/>
            <person name="Sara T."/>
            <person name="Anna F."/>
            <person name="Clotilde B."/>
            <person name="Roberto B."/>
            <person name="Veronica D.S."/>
            <person name="Fabio R."/>
            <person name="Monica P."/>
            <person name="Olivier J."/>
            <person name="Enrico T."/>
            <person name="Nicola S."/>
        </authorList>
    </citation>
    <scope>NUCLEOTIDE SEQUENCE [LARGE SCALE GENOMIC DNA]</scope>
    <source>
        <strain evidence="1 2">DSM 45176</strain>
    </source>
</reference>
<dbReference type="RefSeq" id="WP_308204474.1">
    <property type="nucleotide sequence ID" value="NZ_CAJMWJ010000001.1"/>
</dbReference>
<comment type="caution">
    <text evidence="1">The sequence shown here is derived from an EMBL/GenBank/DDBJ whole genome shotgun (WGS) entry which is preliminary data.</text>
</comment>
<evidence type="ECO:0000313" key="2">
    <source>
        <dbReference type="Proteomes" id="UP000193087"/>
    </source>
</evidence>
<keyword evidence="2" id="KW-1185">Reference proteome</keyword>
<organism evidence="1 2">
    <name type="scientific">Mycobacterium riyadhense</name>
    <dbReference type="NCBI Taxonomy" id="486698"/>
    <lineage>
        <taxon>Bacteria</taxon>
        <taxon>Bacillati</taxon>
        <taxon>Actinomycetota</taxon>
        <taxon>Actinomycetes</taxon>
        <taxon>Mycobacteriales</taxon>
        <taxon>Mycobacteriaceae</taxon>
        <taxon>Mycobacterium</taxon>
    </lineage>
</organism>
<sequence>MLVDKRLTSRSMPRWRSGCSAGTTGRIINGDGTDRIACQFTSGVSRCCIPHDLDRLFAPSVLKPGGVFA</sequence>
<evidence type="ECO:0000313" key="1">
    <source>
        <dbReference type="EMBL" id="ORW67773.1"/>
    </source>
</evidence>